<gene>
    <name evidence="5" type="ORF">ACFL27_07865</name>
</gene>
<proteinExistence type="predicted"/>
<keyword evidence="6" id="KW-1185">Reference proteome</keyword>
<evidence type="ECO:0000256" key="2">
    <source>
        <dbReference type="ARBA" id="ARBA00023125"/>
    </source>
</evidence>
<evidence type="ECO:0000313" key="6">
    <source>
        <dbReference type="Proteomes" id="UP001594351"/>
    </source>
</evidence>
<organism evidence="5 6">
    <name type="scientific">candidate division CSSED10-310 bacterium</name>
    <dbReference type="NCBI Taxonomy" id="2855610"/>
    <lineage>
        <taxon>Bacteria</taxon>
        <taxon>Bacteria division CSSED10-310</taxon>
    </lineage>
</organism>
<evidence type="ECO:0000256" key="1">
    <source>
        <dbReference type="ARBA" id="ARBA00023015"/>
    </source>
</evidence>
<dbReference type="Pfam" id="PF01638">
    <property type="entry name" value="HxlR"/>
    <property type="match status" value="2"/>
</dbReference>
<accession>A0ABV6YV52</accession>
<evidence type="ECO:0000313" key="5">
    <source>
        <dbReference type="EMBL" id="MFC1850092.1"/>
    </source>
</evidence>
<sequence length="185" mass="20938">MNSKSPHSILHNRWSISIIAQIHLLGGTKFITLINHLSISRSVLTAALKKLMTHNLIIRNPGYGHPLRPEYLLTEQGCTIALFCQELVQCIEDHHASRIGQSKWALRIIFHTAKGGIRFSALKSCLSPITPRALSEELKLLQAEGYLKRRVIDDYPPATLYTVTAQSTPFVNIFEKHKPLIIDYF</sequence>
<comment type="caution">
    <text evidence="5">The sequence shown here is derived from an EMBL/GenBank/DDBJ whole genome shotgun (WGS) entry which is preliminary data.</text>
</comment>
<keyword evidence="3" id="KW-0804">Transcription</keyword>
<dbReference type="PANTHER" id="PTHR33204">
    <property type="entry name" value="TRANSCRIPTIONAL REGULATOR, MARR FAMILY"/>
    <property type="match status" value="1"/>
</dbReference>
<dbReference type="EMBL" id="JBHPBY010000076">
    <property type="protein sequence ID" value="MFC1850092.1"/>
    <property type="molecule type" value="Genomic_DNA"/>
</dbReference>
<feature type="domain" description="HTH hxlR-type" evidence="4">
    <location>
        <begin position="1"/>
        <end position="99"/>
    </location>
</feature>
<keyword evidence="2" id="KW-0238">DNA-binding</keyword>
<feature type="domain" description="HTH hxlR-type" evidence="4">
    <location>
        <begin position="90"/>
        <end position="185"/>
    </location>
</feature>
<dbReference type="Proteomes" id="UP001594351">
    <property type="component" value="Unassembled WGS sequence"/>
</dbReference>
<evidence type="ECO:0000256" key="3">
    <source>
        <dbReference type="ARBA" id="ARBA00023163"/>
    </source>
</evidence>
<name>A0ABV6YV52_UNCC1</name>
<protein>
    <submittedName>
        <fullName evidence="5">Winged helix-turn-helix transcriptional regulator</fullName>
    </submittedName>
</protein>
<reference evidence="5 6" key="1">
    <citation type="submission" date="2024-09" db="EMBL/GenBank/DDBJ databases">
        <title>Laminarin stimulates single cell rates of sulfate reduction while oxygen inhibits transcriptomic activity in coastal marine sediment.</title>
        <authorList>
            <person name="Lindsay M."/>
            <person name="Orcutt B."/>
            <person name="Emerson D."/>
            <person name="Stepanauskas R."/>
            <person name="D'Angelo T."/>
        </authorList>
    </citation>
    <scope>NUCLEOTIDE SEQUENCE [LARGE SCALE GENOMIC DNA]</scope>
    <source>
        <strain evidence="5">SAG AM-311-K15</strain>
    </source>
</reference>
<dbReference type="InterPro" id="IPR002577">
    <property type="entry name" value="HTH_HxlR"/>
</dbReference>
<dbReference type="PROSITE" id="PS51118">
    <property type="entry name" value="HTH_HXLR"/>
    <property type="match status" value="2"/>
</dbReference>
<dbReference type="SUPFAM" id="SSF46785">
    <property type="entry name" value="Winged helix' DNA-binding domain"/>
    <property type="match status" value="2"/>
</dbReference>
<evidence type="ECO:0000259" key="4">
    <source>
        <dbReference type="PROSITE" id="PS51118"/>
    </source>
</evidence>
<dbReference type="Gene3D" id="1.10.10.10">
    <property type="entry name" value="Winged helix-like DNA-binding domain superfamily/Winged helix DNA-binding domain"/>
    <property type="match status" value="2"/>
</dbReference>
<dbReference type="InterPro" id="IPR036388">
    <property type="entry name" value="WH-like_DNA-bd_sf"/>
</dbReference>
<dbReference type="PANTHER" id="PTHR33204:SF18">
    <property type="entry name" value="TRANSCRIPTIONAL REGULATORY PROTEIN"/>
    <property type="match status" value="1"/>
</dbReference>
<keyword evidence="1" id="KW-0805">Transcription regulation</keyword>
<dbReference type="InterPro" id="IPR036390">
    <property type="entry name" value="WH_DNA-bd_sf"/>
</dbReference>